<evidence type="ECO:0000313" key="12">
    <source>
        <dbReference type="Proteomes" id="UP000035642"/>
    </source>
</evidence>
<dbReference type="InterPro" id="IPR029045">
    <property type="entry name" value="ClpP/crotonase-like_dom_sf"/>
</dbReference>
<evidence type="ECO:0000256" key="2">
    <source>
        <dbReference type="ARBA" id="ARBA00010148"/>
    </source>
</evidence>
<dbReference type="PROSITE" id="PS00382">
    <property type="entry name" value="CLP_PROTEASE_HIS"/>
    <property type="match status" value="1"/>
</dbReference>
<evidence type="ECO:0000256" key="7">
    <source>
        <dbReference type="ARBA" id="ARBA00022801"/>
    </source>
</evidence>
<sequence>MASAARGKILAVIGDEDTVVGFLLGGVGELNKARKPNYLIVDKQTGIQEIEDAFKSFVARDDIAIILINQHIAEMIRYAVDQHTASIPAVLEIPSKEAPYDPSKMLRRALSGLRQCIAGLHCGFTGSSSLAAIPFVIESEGRGERSYDIYSRLLRDRIVCLMTPFNVIYSFHVDDFVASSVIAQLLFLQSESSKKPIHIYINSPGEKGMRTALPNSRIMVHQPSGGAQGTCSDILIRAEEIQRLKKRTQEIYVHHTGQTYEIIQETLDRDRFMSAHEAKQFGIVDKVESHQGSVPQE</sequence>
<dbReference type="AlphaFoldDB" id="A0A0K0DGB6"/>
<evidence type="ECO:0000256" key="8">
    <source>
        <dbReference type="ARBA" id="ARBA00022825"/>
    </source>
</evidence>
<dbReference type="PANTHER" id="PTHR13861">
    <property type="entry name" value="VACUOLAR ATP SYNTHASE SUBUNIT F"/>
    <property type="match status" value="1"/>
</dbReference>
<keyword evidence="8" id="KW-0720">Serine protease</keyword>
<keyword evidence="5" id="KW-0645">Protease</keyword>
<evidence type="ECO:0000256" key="4">
    <source>
        <dbReference type="ARBA" id="ARBA00022448"/>
    </source>
</evidence>
<organism evidence="12 13">
    <name type="scientific">Angiostrongylus cantonensis</name>
    <name type="common">Rat lungworm</name>
    <dbReference type="NCBI Taxonomy" id="6313"/>
    <lineage>
        <taxon>Eukaryota</taxon>
        <taxon>Metazoa</taxon>
        <taxon>Ecdysozoa</taxon>
        <taxon>Nematoda</taxon>
        <taxon>Chromadorea</taxon>
        <taxon>Rhabditida</taxon>
        <taxon>Rhabditina</taxon>
        <taxon>Rhabditomorpha</taxon>
        <taxon>Strongyloidea</taxon>
        <taxon>Metastrongylidae</taxon>
        <taxon>Angiostrongylus</taxon>
    </lineage>
</organism>
<evidence type="ECO:0000256" key="3">
    <source>
        <dbReference type="ARBA" id="ARBA00013230"/>
    </source>
</evidence>
<comment type="catalytic activity">
    <reaction evidence="10 11">
        <text>Hydrolysis of proteins to small peptides in the presence of ATP and magnesium. alpha-casein is the usual test substrate. In the absence of ATP, only oligopeptides shorter than five residues are hydrolyzed (such as succinyl-Leu-Tyr-|-NHMec, and Leu-Tyr-Leu-|-Tyr-Trp, in which cleavage of the -Tyr-|-Leu- and -Tyr-|-Trp bonds also occurs).</text>
        <dbReference type="EC" id="3.4.21.92"/>
    </reaction>
</comment>
<dbReference type="WBParaSite" id="ACAC_0001011701-mRNA-1">
    <property type="protein sequence ID" value="ACAC_0001011701-mRNA-1"/>
    <property type="gene ID" value="ACAC_0001011701"/>
</dbReference>
<dbReference type="CDD" id="cd07017">
    <property type="entry name" value="S14_ClpP_2"/>
    <property type="match status" value="1"/>
</dbReference>
<dbReference type="GO" id="GO:0033180">
    <property type="term" value="C:proton-transporting V-type ATPase, V1 domain"/>
    <property type="evidence" value="ECO:0007669"/>
    <property type="project" value="InterPro"/>
</dbReference>
<keyword evidence="7" id="KW-0378">Hydrolase</keyword>
<dbReference type="Pfam" id="PF01990">
    <property type="entry name" value="ATP-synt_F"/>
    <property type="match status" value="1"/>
</dbReference>
<dbReference type="SUPFAM" id="SSF159468">
    <property type="entry name" value="AtpF-like"/>
    <property type="match status" value="1"/>
</dbReference>
<evidence type="ECO:0000256" key="5">
    <source>
        <dbReference type="ARBA" id="ARBA00022670"/>
    </source>
</evidence>
<dbReference type="FunFam" id="3.40.50.10580:FF:000001">
    <property type="entry name" value="V-type proton ATPase subunit F"/>
    <property type="match status" value="1"/>
</dbReference>
<keyword evidence="6" id="KW-0375">Hydrogen ion transport</keyword>
<name>A0A0K0DGB6_ANGCA</name>
<evidence type="ECO:0000256" key="10">
    <source>
        <dbReference type="ARBA" id="ARBA00034021"/>
    </source>
</evidence>
<evidence type="ECO:0000256" key="9">
    <source>
        <dbReference type="ARBA" id="ARBA00023065"/>
    </source>
</evidence>
<dbReference type="GO" id="GO:0046961">
    <property type="term" value="F:proton-transporting ATPase activity, rotational mechanism"/>
    <property type="evidence" value="ECO:0007669"/>
    <property type="project" value="InterPro"/>
</dbReference>
<keyword evidence="4" id="KW-0813">Transport</keyword>
<reference evidence="12" key="1">
    <citation type="submission" date="2012-09" db="EMBL/GenBank/DDBJ databases">
        <authorList>
            <person name="Martin A.A."/>
        </authorList>
    </citation>
    <scope>NUCLEOTIDE SEQUENCE</scope>
</reference>
<dbReference type="InterPro" id="IPR005772">
    <property type="entry name" value="ATPase_V1-cplx_fsu_euk"/>
</dbReference>
<dbReference type="Proteomes" id="UP000035642">
    <property type="component" value="Unassembled WGS sequence"/>
</dbReference>
<dbReference type="Pfam" id="PF00574">
    <property type="entry name" value="CLP_protease"/>
    <property type="match status" value="1"/>
</dbReference>
<dbReference type="Gene3D" id="3.90.226.10">
    <property type="entry name" value="2-enoyl-CoA Hydratase, Chain A, domain 1"/>
    <property type="match status" value="2"/>
</dbReference>
<dbReference type="GO" id="GO:0004176">
    <property type="term" value="F:ATP-dependent peptidase activity"/>
    <property type="evidence" value="ECO:0007669"/>
    <property type="project" value="InterPro"/>
</dbReference>
<dbReference type="GO" id="GO:0004252">
    <property type="term" value="F:serine-type endopeptidase activity"/>
    <property type="evidence" value="ECO:0007669"/>
    <property type="project" value="UniProtKB-EC"/>
</dbReference>
<dbReference type="PANTHER" id="PTHR13861:SF2">
    <property type="entry name" value="V-TYPE PROTON ATPASE SUBUNIT F"/>
    <property type="match status" value="1"/>
</dbReference>
<proteinExistence type="inferred from homology"/>
<dbReference type="InterPro" id="IPR033135">
    <property type="entry name" value="ClpP_His_AS"/>
</dbReference>
<dbReference type="EC" id="3.4.21.92" evidence="3 11"/>
<dbReference type="Gene3D" id="3.40.50.10580">
    <property type="entry name" value="ATPase, V1 complex, subunit F"/>
    <property type="match status" value="1"/>
</dbReference>
<comment type="similarity">
    <text evidence="2">Belongs to the V-ATPase F subunit family.</text>
</comment>
<feature type="active site" evidence="11">
    <location>
        <position position="221"/>
    </location>
</feature>
<dbReference type="InterPro" id="IPR036906">
    <property type="entry name" value="ATPase_V1_fsu_sf"/>
</dbReference>
<evidence type="ECO:0000256" key="11">
    <source>
        <dbReference type="PROSITE-ProRule" id="PRU10086"/>
    </source>
</evidence>
<dbReference type="PRINTS" id="PR00127">
    <property type="entry name" value="CLPPROTEASEP"/>
</dbReference>
<reference evidence="13" key="2">
    <citation type="submission" date="2017-02" db="UniProtKB">
        <authorList>
            <consortium name="WormBaseParasite"/>
        </authorList>
    </citation>
    <scope>IDENTIFICATION</scope>
</reference>
<keyword evidence="9" id="KW-0406">Ion transport</keyword>
<dbReference type="NCBIfam" id="TIGR01101">
    <property type="entry name" value="V_ATP_synt_F"/>
    <property type="match status" value="1"/>
</dbReference>
<dbReference type="InterPro" id="IPR001907">
    <property type="entry name" value="ClpP"/>
</dbReference>
<comment type="similarity">
    <text evidence="1">Belongs to the peptidase S14 family.</text>
</comment>
<dbReference type="STRING" id="6313.A0A0K0DGB6"/>
<keyword evidence="12" id="KW-1185">Reference proteome</keyword>
<evidence type="ECO:0000256" key="1">
    <source>
        <dbReference type="ARBA" id="ARBA00007039"/>
    </source>
</evidence>
<dbReference type="InterPro" id="IPR008218">
    <property type="entry name" value="ATPase_V1-cplx_f_g_su"/>
</dbReference>
<protein>
    <recommendedName>
        <fullName evidence="3 11">Endopeptidase Clp</fullName>
        <ecNumber evidence="3 11">3.4.21.92</ecNumber>
    </recommendedName>
</protein>
<evidence type="ECO:0000256" key="6">
    <source>
        <dbReference type="ARBA" id="ARBA00022781"/>
    </source>
</evidence>
<dbReference type="GO" id="GO:0006508">
    <property type="term" value="P:proteolysis"/>
    <property type="evidence" value="ECO:0007669"/>
    <property type="project" value="UniProtKB-KW"/>
</dbReference>
<dbReference type="InterPro" id="IPR023562">
    <property type="entry name" value="ClpP/TepA"/>
</dbReference>
<accession>A0A0K0DGB6</accession>
<dbReference type="SUPFAM" id="SSF52096">
    <property type="entry name" value="ClpP/crotonase"/>
    <property type="match status" value="1"/>
</dbReference>
<evidence type="ECO:0000313" key="13">
    <source>
        <dbReference type="WBParaSite" id="ACAC_0001011701-mRNA-1"/>
    </source>
</evidence>